<dbReference type="GO" id="GO:0016787">
    <property type="term" value="F:hydrolase activity"/>
    <property type="evidence" value="ECO:0007669"/>
    <property type="project" value="UniProtKB-KW"/>
</dbReference>
<evidence type="ECO:0000259" key="1">
    <source>
        <dbReference type="Pfam" id="PF00144"/>
    </source>
</evidence>
<dbReference type="InterPro" id="IPR012338">
    <property type="entry name" value="Beta-lactam/transpept-like"/>
</dbReference>
<dbReference type="Pfam" id="PF00144">
    <property type="entry name" value="Beta-lactamase"/>
    <property type="match status" value="1"/>
</dbReference>
<dbReference type="EMBL" id="SOHA01000001">
    <property type="protein sequence ID" value="TFD34159.1"/>
    <property type="molecule type" value="Genomic_DNA"/>
</dbReference>
<dbReference type="Gene3D" id="3.40.710.10">
    <property type="entry name" value="DD-peptidase/beta-lactamase superfamily"/>
    <property type="match status" value="1"/>
</dbReference>
<name>A0A4Y8JZY9_9MICO</name>
<feature type="domain" description="Beta-lactamase-related" evidence="1">
    <location>
        <begin position="35"/>
        <end position="299"/>
    </location>
</feature>
<proteinExistence type="predicted"/>
<dbReference type="Proteomes" id="UP000297472">
    <property type="component" value="Unassembled WGS sequence"/>
</dbReference>
<reference evidence="2 3" key="1">
    <citation type="submission" date="2019-03" db="EMBL/GenBank/DDBJ databases">
        <title>Genomics of glacier-inhabiting Cryobacterium strains.</title>
        <authorList>
            <person name="Liu Q."/>
            <person name="Xin Y.-H."/>
        </authorList>
    </citation>
    <scope>NUCLEOTIDE SEQUENCE [LARGE SCALE GENOMIC DNA]</scope>
    <source>
        <strain evidence="2 3">TMT1-51</strain>
    </source>
</reference>
<dbReference type="PANTHER" id="PTHR43283">
    <property type="entry name" value="BETA-LACTAMASE-RELATED"/>
    <property type="match status" value="1"/>
</dbReference>
<keyword evidence="2" id="KW-0378">Hydrolase</keyword>
<sequence>MTPLPRSTPEAEGISSAAIVDFIAAAEEQLESLHSLMVVRHGRVVAEGWWSPYAAQHPHSLFSVSKSFTSTAVGLAIGEGRLTLDSLIVDLLPDELPAQIDPHLAALTVRHLLTMTTGHATDTVSLADDAPGDNWARAILAQPLEFAPGTRFVYNTGASYLLSAVLQRLTGERLFDYLTPRLFAPLGIVGATWETCPRGIDAGGWGLSLTTEQLATFGQLLLRRGRWNGTQLVPAAWIDEATAVQVDTSGSEHDLDGRQGYGYQYWRNRPTGYRADGAFGQFCLVLPETDAVIVLTAALPTAQRALDLVWEHLLPAFTDQPLPELAEMTELTELESGLAGTLASLTLPTVDGEPSSPTAARVAGIRFGFDDAEVTEVTFEPGLLTIIRGGVSTALAFGHGQWVASGDVMVLASGAWVSPATLVVRAHDVGTPFSRTFTLEFGDDALTLDIEQNVAFGDLPRTHLVSR</sequence>
<protein>
    <submittedName>
        <fullName evidence="2">Class C beta-lactamase-related serine hydrolase</fullName>
    </submittedName>
</protein>
<dbReference type="InterPro" id="IPR001466">
    <property type="entry name" value="Beta-lactam-related"/>
</dbReference>
<dbReference type="PANTHER" id="PTHR43283:SF7">
    <property type="entry name" value="BETA-LACTAMASE-RELATED DOMAIN-CONTAINING PROTEIN"/>
    <property type="match status" value="1"/>
</dbReference>
<dbReference type="OrthoDB" id="9773047at2"/>
<dbReference type="RefSeq" id="WP_134422369.1">
    <property type="nucleotide sequence ID" value="NZ_SOHA01000001.1"/>
</dbReference>
<dbReference type="AlphaFoldDB" id="A0A4Y8JZY9"/>
<keyword evidence="3" id="KW-1185">Reference proteome</keyword>
<dbReference type="InterPro" id="IPR050789">
    <property type="entry name" value="Diverse_Enzym_Activities"/>
</dbReference>
<evidence type="ECO:0000313" key="2">
    <source>
        <dbReference type="EMBL" id="TFD34159.1"/>
    </source>
</evidence>
<gene>
    <name evidence="2" type="ORF">E3T49_00345</name>
</gene>
<comment type="caution">
    <text evidence="2">The sequence shown here is derived from an EMBL/GenBank/DDBJ whole genome shotgun (WGS) entry which is preliminary data.</text>
</comment>
<accession>A0A4Y8JZY9</accession>
<dbReference type="SUPFAM" id="SSF56601">
    <property type="entry name" value="beta-lactamase/transpeptidase-like"/>
    <property type="match status" value="1"/>
</dbReference>
<organism evidence="2 3">
    <name type="scientific">Cryobacterium cryoconiti</name>
    <dbReference type="NCBI Taxonomy" id="1259239"/>
    <lineage>
        <taxon>Bacteria</taxon>
        <taxon>Bacillati</taxon>
        <taxon>Actinomycetota</taxon>
        <taxon>Actinomycetes</taxon>
        <taxon>Micrococcales</taxon>
        <taxon>Microbacteriaceae</taxon>
        <taxon>Cryobacterium</taxon>
    </lineage>
</organism>
<evidence type="ECO:0000313" key="3">
    <source>
        <dbReference type="Proteomes" id="UP000297472"/>
    </source>
</evidence>